<sequence length="68" mass="8087">MAKILLSVCLFLLYYIQNLSFSHQQMQEKEDINTQEKASPYHETFSKRGVRLSKERDILYWSGKYAPN</sequence>
<keyword evidence="2" id="KW-1185">Reference proteome</keyword>
<accession>A0A428MW57</accession>
<protein>
    <submittedName>
        <fullName evidence="1">Uncharacterized protein</fullName>
    </submittedName>
</protein>
<dbReference type="EMBL" id="RBVX01000038">
    <property type="protein sequence ID" value="RSL30367.1"/>
    <property type="molecule type" value="Genomic_DNA"/>
</dbReference>
<dbReference type="AlphaFoldDB" id="A0A428MW57"/>
<evidence type="ECO:0000313" key="2">
    <source>
        <dbReference type="Proteomes" id="UP000275076"/>
    </source>
</evidence>
<name>A0A428MW57_9BACI</name>
<organism evidence="1 2">
    <name type="scientific">Salibacterium salarium</name>
    <dbReference type="NCBI Taxonomy" id="284579"/>
    <lineage>
        <taxon>Bacteria</taxon>
        <taxon>Bacillati</taxon>
        <taxon>Bacillota</taxon>
        <taxon>Bacilli</taxon>
        <taxon>Bacillales</taxon>
        <taxon>Bacillaceae</taxon>
    </lineage>
</organism>
<reference evidence="1 2" key="1">
    <citation type="submission" date="2018-10" db="EMBL/GenBank/DDBJ databases">
        <title>Draft genome sequence of Bacillus salarius IM0101, isolated from a hypersaline soil in Inner Mongolia, China.</title>
        <authorList>
            <person name="Yamprayoonswat W."/>
            <person name="Boonvisut S."/>
            <person name="Jumpathong W."/>
            <person name="Sittihan S."/>
            <person name="Ruangsuj P."/>
            <person name="Wanthongcharoen S."/>
            <person name="Thongpramul N."/>
            <person name="Pimmason S."/>
            <person name="Yu B."/>
            <person name="Yasawong M."/>
        </authorList>
    </citation>
    <scope>NUCLEOTIDE SEQUENCE [LARGE SCALE GENOMIC DNA]</scope>
    <source>
        <strain evidence="1 2">IM0101</strain>
    </source>
</reference>
<comment type="caution">
    <text evidence="1">The sequence shown here is derived from an EMBL/GenBank/DDBJ whole genome shotgun (WGS) entry which is preliminary data.</text>
</comment>
<proteinExistence type="predicted"/>
<gene>
    <name evidence="1" type="ORF">D7Z54_26360</name>
</gene>
<evidence type="ECO:0000313" key="1">
    <source>
        <dbReference type="EMBL" id="RSL30367.1"/>
    </source>
</evidence>
<dbReference type="Proteomes" id="UP000275076">
    <property type="component" value="Unassembled WGS sequence"/>
</dbReference>